<evidence type="ECO:0000313" key="3">
    <source>
        <dbReference type="EMBL" id="TNC52400.1"/>
    </source>
</evidence>
<proteinExistence type="predicted"/>
<dbReference type="AlphaFoldDB" id="A0A5C4N166"/>
<dbReference type="SUPFAM" id="SSF51971">
    <property type="entry name" value="Nucleotide-binding domain"/>
    <property type="match status" value="1"/>
</dbReference>
<protein>
    <submittedName>
        <fullName evidence="3">FAD-binding oxidoreductase</fullName>
    </submittedName>
</protein>
<dbReference type="PROSITE" id="PS51257">
    <property type="entry name" value="PROKAR_LIPOPROTEIN"/>
    <property type="match status" value="1"/>
</dbReference>
<organism evidence="3 4">
    <name type="scientific">Rubellimicrobium rubrum</name>
    <dbReference type="NCBI Taxonomy" id="2585369"/>
    <lineage>
        <taxon>Bacteria</taxon>
        <taxon>Pseudomonadati</taxon>
        <taxon>Pseudomonadota</taxon>
        <taxon>Alphaproteobacteria</taxon>
        <taxon>Rhodobacterales</taxon>
        <taxon>Roseobacteraceae</taxon>
        <taxon>Rubellimicrobium</taxon>
    </lineage>
</organism>
<dbReference type="PANTHER" id="PTHR13847:SF289">
    <property type="entry name" value="GLYCINE OXIDASE"/>
    <property type="match status" value="1"/>
</dbReference>
<dbReference type="PANTHER" id="PTHR13847">
    <property type="entry name" value="SARCOSINE DEHYDROGENASE-RELATED"/>
    <property type="match status" value="1"/>
</dbReference>
<comment type="caution">
    <text evidence="3">The sequence shown here is derived from an EMBL/GenBank/DDBJ whole genome shotgun (WGS) entry which is preliminary data.</text>
</comment>
<keyword evidence="1" id="KW-0560">Oxidoreductase</keyword>
<evidence type="ECO:0000259" key="2">
    <source>
        <dbReference type="Pfam" id="PF01266"/>
    </source>
</evidence>
<evidence type="ECO:0000313" key="4">
    <source>
        <dbReference type="Proteomes" id="UP000305887"/>
    </source>
</evidence>
<dbReference type="Proteomes" id="UP000305887">
    <property type="component" value="Unassembled WGS sequence"/>
</dbReference>
<keyword evidence="4" id="KW-1185">Reference proteome</keyword>
<dbReference type="InterPro" id="IPR036188">
    <property type="entry name" value="FAD/NAD-bd_sf"/>
</dbReference>
<gene>
    <name evidence="3" type="ORF">FHG66_02335</name>
</gene>
<dbReference type="InterPro" id="IPR006076">
    <property type="entry name" value="FAD-dep_OxRdtase"/>
</dbReference>
<dbReference type="Pfam" id="PF01266">
    <property type="entry name" value="DAO"/>
    <property type="match status" value="1"/>
</dbReference>
<dbReference type="GO" id="GO:0016491">
    <property type="term" value="F:oxidoreductase activity"/>
    <property type="evidence" value="ECO:0007669"/>
    <property type="project" value="UniProtKB-KW"/>
</dbReference>
<reference evidence="3 4" key="1">
    <citation type="submission" date="2019-06" db="EMBL/GenBank/DDBJ databases">
        <title>YIM 131921 draft genome.</title>
        <authorList>
            <person name="Jiang L."/>
        </authorList>
    </citation>
    <scope>NUCLEOTIDE SEQUENCE [LARGE SCALE GENOMIC DNA]</scope>
    <source>
        <strain evidence="3 4">YIM 131921</strain>
    </source>
</reference>
<accession>A0A5C4N166</accession>
<dbReference type="Gene3D" id="3.50.50.60">
    <property type="entry name" value="FAD/NAD(P)-binding domain"/>
    <property type="match status" value="2"/>
</dbReference>
<dbReference type="RefSeq" id="WP_139075084.1">
    <property type="nucleotide sequence ID" value="NZ_VDFU01000002.1"/>
</dbReference>
<dbReference type="GO" id="GO:0005737">
    <property type="term" value="C:cytoplasm"/>
    <property type="evidence" value="ECO:0007669"/>
    <property type="project" value="TreeGrafter"/>
</dbReference>
<dbReference type="OrthoDB" id="7818064at2"/>
<evidence type="ECO:0000256" key="1">
    <source>
        <dbReference type="ARBA" id="ARBA00023002"/>
    </source>
</evidence>
<name>A0A5C4N166_9RHOB</name>
<dbReference type="Gene3D" id="3.30.9.10">
    <property type="entry name" value="D-Amino Acid Oxidase, subunit A, domain 2"/>
    <property type="match status" value="2"/>
</dbReference>
<dbReference type="EMBL" id="VDFU01000002">
    <property type="protein sequence ID" value="TNC52400.1"/>
    <property type="molecule type" value="Genomic_DNA"/>
</dbReference>
<sequence>MARIDVPVDVTVRGAGVLGLSVAYACAARGARVRVIDPHGVGAGASGGVVGALSPHVPEGWDEGKEAQLDSLLMQEAFWAGVREAGGRDAGYARTGRLMPVADAKGLDLARRRGEAAREVWRGAATWEVVPAPQGWGPVSGSGWVVRDTLAARVAPRRALAALVAAVRALGGEVVPEGAEEGALVLATGVAGLGGAGVKGQAALVRRPGVEDCPQVYAGGIYVVPHADGTVAVGSTAEKVWDHPTATDERLDEVIAKARALVPALGDAPVIERWAAVRPRAPSGALWLGRSGGGFVANGGFRTGFGMAPLVGRLMADLVLEGRDAIPVAFRAEG</sequence>
<feature type="domain" description="FAD dependent oxidoreductase" evidence="2">
    <location>
        <begin position="9"/>
        <end position="318"/>
    </location>
</feature>